<comment type="caution">
    <text evidence="1">The sequence shown here is derived from an EMBL/GenBank/DDBJ whole genome shotgun (WGS) entry which is preliminary data.</text>
</comment>
<organism evidence="1 2">
    <name type="scientific">Ficus carica</name>
    <name type="common">Common fig</name>
    <dbReference type="NCBI Taxonomy" id="3494"/>
    <lineage>
        <taxon>Eukaryota</taxon>
        <taxon>Viridiplantae</taxon>
        <taxon>Streptophyta</taxon>
        <taxon>Embryophyta</taxon>
        <taxon>Tracheophyta</taxon>
        <taxon>Spermatophyta</taxon>
        <taxon>Magnoliopsida</taxon>
        <taxon>eudicotyledons</taxon>
        <taxon>Gunneridae</taxon>
        <taxon>Pentapetalae</taxon>
        <taxon>rosids</taxon>
        <taxon>fabids</taxon>
        <taxon>Rosales</taxon>
        <taxon>Moraceae</taxon>
        <taxon>Ficeae</taxon>
        <taxon>Ficus</taxon>
    </lineage>
</organism>
<gene>
    <name evidence="1" type="ORF">TIFTF001_021613</name>
</gene>
<dbReference type="Proteomes" id="UP001187192">
    <property type="component" value="Unassembled WGS sequence"/>
</dbReference>
<accession>A0AA88AHR8</accession>
<dbReference type="EMBL" id="BTGU01000041">
    <property type="protein sequence ID" value="GMN52445.1"/>
    <property type="molecule type" value="Genomic_DNA"/>
</dbReference>
<keyword evidence="2" id="KW-1185">Reference proteome</keyword>
<sequence length="66" mass="6888">MRTGSSGRLASSRKWGHMASCCSSKKQTHAETMGRATLDQASLLYAGSHAPTGASFALDPASLLMC</sequence>
<proteinExistence type="predicted"/>
<dbReference type="AlphaFoldDB" id="A0AA88AHR8"/>
<protein>
    <submittedName>
        <fullName evidence="1">Uncharacterized protein</fullName>
    </submittedName>
</protein>
<reference evidence="1" key="1">
    <citation type="submission" date="2023-07" db="EMBL/GenBank/DDBJ databases">
        <title>draft genome sequence of fig (Ficus carica).</title>
        <authorList>
            <person name="Takahashi T."/>
            <person name="Nishimura K."/>
        </authorList>
    </citation>
    <scope>NUCLEOTIDE SEQUENCE</scope>
</reference>
<evidence type="ECO:0000313" key="1">
    <source>
        <dbReference type="EMBL" id="GMN52445.1"/>
    </source>
</evidence>
<evidence type="ECO:0000313" key="2">
    <source>
        <dbReference type="Proteomes" id="UP001187192"/>
    </source>
</evidence>
<name>A0AA88AHR8_FICCA</name>